<reference evidence="2 3" key="1">
    <citation type="submission" date="2014-05" db="EMBL/GenBank/DDBJ databases">
        <title>Cellulosimicrobium funkei U11 genome.</title>
        <authorList>
            <person name="Hu C."/>
            <person name="Gong Y."/>
            <person name="Wan W."/>
            <person name="Jiang M."/>
        </authorList>
    </citation>
    <scope>NUCLEOTIDE SEQUENCE [LARGE SCALE GENOMIC DNA]</scope>
    <source>
        <strain evidence="2 3">U11</strain>
    </source>
</reference>
<keyword evidence="3" id="KW-1185">Reference proteome</keyword>
<organism evidence="2 3">
    <name type="scientific">Cellulosimicrobium funkei</name>
    <dbReference type="NCBI Taxonomy" id="264251"/>
    <lineage>
        <taxon>Bacteria</taxon>
        <taxon>Bacillati</taxon>
        <taxon>Actinomycetota</taxon>
        <taxon>Actinomycetes</taxon>
        <taxon>Micrococcales</taxon>
        <taxon>Promicromonosporaceae</taxon>
        <taxon>Cellulosimicrobium</taxon>
    </lineage>
</organism>
<comment type="caution">
    <text evidence="2">The sequence shown here is derived from an EMBL/GenBank/DDBJ whole genome shotgun (WGS) entry which is preliminary data.</text>
</comment>
<evidence type="ECO:0000259" key="1">
    <source>
        <dbReference type="Pfam" id="PF02627"/>
    </source>
</evidence>
<dbReference type="Gene3D" id="1.20.1290.10">
    <property type="entry name" value="AhpD-like"/>
    <property type="match status" value="1"/>
</dbReference>
<evidence type="ECO:0000313" key="2">
    <source>
        <dbReference type="EMBL" id="KLN33878.1"/>
    </source>
</evidence>
<accession>A0A0H2KL67</accession>
<dbReference type="Pfam" id="PF02627">
    <property type="entry name" value="CMD"/>
    <property type="match status" value="1"/>
</dbReference>
<name>A0A0H2KL67_9MICO</name>
<dbReference type="InterPro" id="IPR029032">
    <property type="entry name" value="AhpD-like"/>
</dbReference>
<evidence type="ECO:0000313" key="3">
    <source>
        <dbReference type="Proteomes" id="UP000035265"/>
    </source>
</evidence>
<dbReference type="AlphaFoldDB" id="A0A0H2KL67"/>
<protein>
    <submittedName>
        <fullName evidence="2">Carboxymuconolactone decarboxylase</fullName>
    </submittedName>
</protein>
<dbReference type="STRING" id="264251.FB00_15145"/>
<dbReference type="PANTHER" id="PTHR34846">
    <property type="entry name" value="4-CARBOXYMUCONOLACTONE DECARBOXYLASE FAMILY PROTEIN (AFU_ORTHOLOGUE AFUA_6G11590)"/>
    <property type="match status" value="1"/>
</dbReference>
<gene>
    <name evidence="2" type="ORF">FB00_15145</name>
</gene>
<feature type="domain" description="Carboxymuconolactone decarboxylase-like" evidence="1">
    <location>
        <begin position="48"/>
        <end position="122"/>
    </location>
</feature>
<dbReference type="GO" id="GO:0051920">
    <property type="term" value="F:peroxiredoxin activity"/>
    <property type="evidence" value="ECO:0007669"/>
    <property type="project" value="InterPro"/>
</dbReference>
<dbReference type="InterPro" id="IPR003779">
    <property type="entry name" value="CMD-like"/>
</dbReference>
<dbReference type="PANTHER" id="PTHR34846:SF10">
    <property type="entry name" value="CYTOPLASMIC PROTEIN"/>
    <property type="match status" value="1"/>
</dbReference>
<dbReference type="Proteomes" id="UP000035265">
    <property type="component" value="Unassembled WGS sequence"/>
</dbReference>
<sequence length="197" mass="20869">MARISLDPPRTLLNRTLAALSRRRYGAVLEPLAAVGHNPRVATTYGVLEAGVARWRTLDPTLSALAVMASAVQIGCSWCVDFGYWESEHGDVDPGKLHDVPAWRESDAYSAVERRVLEYAEAATATPPTVTDELAAALVDDLGEPAFVELTALVALENLRSRINAALGLSSQGFSDRCEVPLGGGLRAAGTAGRLAG</sequence>
<dbReference type="EMBL" id="JNBQ01000024">
    <property type="protein sequence ID" value="KLN33878.1"/>
    <property type="molecule type" value="Genomic_DNA"/>
</dbReference>
<proteinExistence type="predicted"/>
<dbReference type="SUPFAM" id="SSF69118">
    <property type="entry name" value="AhpD-like"/>
    <property type="match status" value="1"/>
</dbReference>
<dbReference type="RefSeq" id="WP_047233703.1">
    <property type="nucleotide sequence ID" value="NZ_JNBQ01000024.1"/>
</dbReference>